<accession>A0A9E9LZH8</accession>
<proteinExistence type="predicted"/>
<organism evidence="1 2">
    <name type="scientific">Oxalobacter vibrioformis</name>
    <dbReference type="NCBI Taxonomy" id="933080"/>
    <lineage>
        <taxon>Bacteria</taxon>
        <taxon>Pseudomonadati</taxon>
        <taxon>Pseudomonadota</taxon>
        <taxon>Betaproteobacteria</taxon>
        <taxon>Burkholderiales</taxon>
        <taxon>Oxalobacteraceae</taxon>
        <taxon>Oxalobacter</taxon>
    </lineage>
</organism>
<dbReference type="AlphaFoldDB" id="A0A9E9LZH8"/>
<reference evidence="1" key="1">
    <citation type="journal article" date="2022" name="Front. Microbiol.">
        <title>New perspectives on an old grouping: The genomic and phenotypic variability of Oxalobacter formigenes and the implications for calcium oxalate stone prevention.</title>
        <authorList>
            <person name="Chmiel J.A."/>
            <person name="Carr C."/>
            <person name="Stuivenberg G.A."/>
            <person name="Venema R."/>
            <person name="Chanyi R.M."/>
            <person name="Al K.F."/>
            <person name="Giguere D."/>
            <person name="Say H."/>
            <person name="Akouris P.P."/>
            <person name="Dominguez Romero S.A."/>
            <person name="Kwong A."/>
            <person name="Tai V."/>
            <person name="Koval S.F."/>
            <person name="Razvi H."/>
            <person name="Bjazevic J."/>
            <person name="Burton J.P."/>
        </authorList>
    </citation>
    <scope>NUCLEOTIDE SEQUENCE</scope>
    <source>
        <strain evidence="1">WoOx3</strain>
    </source>
</reference>
<dbReference type="Proteomes" id="UP001156215">
    <property type="component" value="Chromosome"/>
</dbReference>
<protein>
    <submittedName>
        <fullName evidence="1">Uncharacterized protein</fullName>
    </submittedName>
</protein>
<dbReference type="RefSeq" id="WP_269309431.1">
    <property type="nucleotide sequence ID" value="NZ_CP098242.1"/>
</dbReference>
<sequence>MQNFQYVAIGEEFRDPIGGEWWVKISEDEAQLVSDPGVIETFNRQDLTE</sequence>
<evidence type="ECO:0000313" key="1">
    <source>
        <dbReference type="EMBL" id="WAW10417.1"/>
    </source>
</evidence>
<dbReference type="EMBL" id="CP098242">
    <property type="protein sequence ID" value="WAW10417.1"/>
    <property type="molecule type" value="Genomic_DNA"/>
</dbReference>
<evidence type="ECO:0000313" key="2">
    <source>
        <dbReference type="Proteomes" id="UP001156215"/>
    </source>
</evidence>
<dbReference type="KEGG" id="ovb:NB640_01770"/>
<name>A0A9E9LZH8_9BURK</name>
<keyword evidence="2" id="KW-1185">Reference proteome</keyword>
<gene>
    <name evidence="1" type="ORF">NB640_01770</name>
</gene>